<name>A0ABS3U9H3_9ACTN</name>
<dbReference type="InterPro" id="IPR037523">
    <property type="entry name" value="VOC_core"/>
</dbReference>
<sequence length="123" mass="13329">MPAPNIFIVYVSDAPEAARFYGDLFDMKPVFETPGYISFDLGGGVSLSLWSRSGVDFAAEPVRTSEVCLAVDRAGAPASVDALYEEWRGKGVRIVDEPRDEVFGRTFVAADPDGNLIRVAPVD</sequence>
<comment type="caution">
    <text evidence="2">The sequence shown here is derived from an EMBL/GenBank/DDBJ whole genome shotgun (WGS) entry which is preliminary data.</text>
</comment>
<dbReference type="Gene3D" id="3.30.720.120">
    <property type="match status" value="1"/>
</dbReference>
<dbReference type="PROSITE" id="PS51819">
    <property type="entry name" value="VOC"/>
    <property type="match status" value="1"/>
</dbReference>
<dbReference type="InterPro" id="IPR004360">
    <property type="entry name" value="Glyas_Fos-R_dOase_dom"/>
</dbReference>
<evidence type="ECO:0000259" key="1">
    <source>
        <dbReference type="PROSITE" id="PS51819"/>
    </source>
</evidence>
<dbReference type="SUPFAM" id="SSF54593">
    <property type="entry name" value="Glyoxalase/Bleomycin resistance protein/Dihydroxybiphenyl dioxygenase"/>
    <property type="match status" value="1"/>
</dbReference>
<feature type="domain" description="VOC" evidence="1">
    <location>
        <begin position="3"/>
        <end position="122"/>
    </location>
</feature>
<keyword evidence="3" id="KW-1185">Reference proteome</keyword>
<protein>
    <submittedName>
        <fullName evidence="2">VOC family protein</fullName>
    </submittedName>
</protein>
<evidence type="ECO:0000313" key="2">
    <source>
        <dbReference type="EMBL" id="MBO3734342.1"/>
    </source>
</evidence>
<proteinExistence type="predicted"/>
<dbReference type="InterPro" id="IPR026275">
    <property type="entry name" value="Glyoxalase/dOase/EhpR"/>
</dbReference>
<dbReference type="RefSeq" id="WP_208497455.1">
    <property type="nucleotide sequence ID" value="NZ_JAGFNP010000009.1"/>
</dbReference>
<accession>A0ABS3U9H3</accession>
<gene>
    <name evidence="2" type="ORF">J5V16_16050</name>
</gene>
<dbReference type="Gene3D" id="3.30.720.110">
    <property type="match status" value="1"/>
</dbReference>
<dbReference type="Proteomes" id="UP000681341">
    <property type="component" value="Unassembled WGS sequence"/>
</dbReference>
<dbReference type="InterPro" id="IPR029068">
    <property type="entry name" value="Glyas_Bleomycin-R_OHBP_Dase"/>
</dbReference>
<organism evidence="2 3">
    <name type="scientific">Glycomyces niveus</name>
    <dbReference type="NCBI Taxonomy" id="2820287"/>
    <lineage>
        <taxon>Bacteria</taxon>
        <taxon>Bacillati</taxon>
        <taxon>Actinomycetota</taxon>
        <taxon>Actinomycetes</taxon>
        <taxon>Glycomycetales</taxon>
        <taxon>Glycomycetaceae</taxon>
        <taxon>Glycomyces</taxon>
    </lineage>
</organism>
<reference evidence="2 3" key="1">
    <citation type="submission" date="2021-03" db="EMBL/GenBank/DDBJ databases">
        <title>Glycomyces sp. nov., a novel actinomycete isolated from soil.</title>
        <authorList>
            <person name="Yang X."/>
            <person name="Xu X."/>
        </authorList>
    </citation>
    <scope>NUCLEOTIDE SEQUENCE [LARGE SCALE GENOMIC DNA]</scope>
    <source>
        <strain evidence="2 3">NEAU-S30</strain>
    </source>
</reference>
<dbReference type="EMBL" id="JAGFNP010000009">
    <property type="protein sequence ID" value="MBO3734342.1"/>
    <property type="molecule type" value="Genomic_DNA"/>
</dbReference>
<dbReference type="PIRSF" id="PIRSF039020">
    <property type="entry name" value="EhpR"/>
    <property type="match status" value="1"/>
</dbReference>
<dbReference type="Pfam" id="PF00903">
    <property type="entry name" value="Glyoxalase"/>
    <property type="match status" value="1"/>
</dbReference>
<evidence type="ECO:0000313" key="3">
    <source>
        <dbReference type="Proteomes" id="UP000681341"/>
    </source>
</evidence>